<evidence type="ECO:0000313" key="18">
    <source>
        <dbReference type="EMBL" id="RMB13502.1"/>
    </source>
</evidence>
<dbReference type="GO" id="GO:0005737">
    <property type="term" value="C:cytoplasm"/>
    <property type="evidence" value="ECO:0007669"/>
    <property type="project" value="UniProtKB-SubCell"/>
</dbReference>
<comment type="subcellular location">
    <subcellularLocation>
        <location evidence="1">Cytoplasm</location>
    </subcellularLocation>
</comment>
<dbReference type="InterPro" id="IPR005885">
    <property type="entry name" value="TrmG10"/>
</dbReference>
<dbReference type="InterPro" id="IPR029063">
    <property type="entry name" value="SAM-dependent_MTases_sf"/>
</dbReference>
<dbReference type="CDD" id="cd02440">
    <property type="entry name" value="AdoMet_MTases"/>
    <property type="match status" value="1"/>
</dbReference>
<keyword evidence="7" id="KW-0949">S-adenosyl-L-methionine</keyword>
<dbReference type="PROSITE" id="PS51165">
    <property type="entry name" value="THUMP"/>
    <property type="match status" value="1"/>
</dbReference>
<dbReference type="GO" id="GO:0030488">
    <property type="term" value="P:tRNA methylation"/>
    <property type="evidence" value="ECO:0007669"/>
    <property type="project" value="InterPro"/>
</dbReference>
<dbReference type="EMBL" id="REFS01000005">
    <property type="protein sequence ID" value="RMB13502.1"/>
    <property type="molecule type" value="Genomic_DNA"/>
</dbReference>
<dbReference type="InterPro" id="IPR004114">
    <property type="entry name" value="THUMP_dom"/>
</dbReference>
<dbReference type="PANTHER" id="PTHR14911">
    <property type="entry name" value="THUMP DOMAIN-CONTAINING"/>
    <property type="match status" value="1"/>
</dbReference>
<reference evidence="17 20" key="2">
    <citation type="submission" date="2018-07" db="EMBL/GenBank/DDBJ databases">
        <title>Genome sequences of Haloplanus aerogenes JCM 16430T.</title>
        <authorList>
            <person name="Kim Y.B."/>
            <person name="Roh S.W."/>
        </authorList>
    </citation>
    <scope>NUCLEOTIDE SEQUENCE [LARGE SCALE GENOMIC DNA]</scope>
    <source>
        <strain evidence="17 20">JCM 16430</strain>
    </source>
</reference>
<dbReference type="Pfam" id="PF02926">
    <property type="entry name" value="THUMP"/>
    <property type="match status" value="1"/>
</dbReference>
<dbReference type="SUPFAM" id="SSF53335">
    <property type="entry name" value="S-adenosyl-L-methionine-dependent methyltransferases"/>
    <property type="match status" value="1"/>
</dbReference>
<evidence type="ECO:0000313" key="19">
    <source>
        <dbReference type="Proteomes" id="UP000277326"/>
    </source>
</evidence>
<evidence type="ECO:0000256" key="12">
    <source>
        <dbReference type="ARBA" id="ARBA00061338"/>
    </source>
</evidence>
<dbReference type="InterPro" id="IPR053943">
    <property type="entry name" value="RlmKL-like_Mtase_CS"/>
</dbReference>
<comment type="similarity">
    <text evidence="12">Belongs to the methyltransferase superfamily. Trm-G10 family.</text>
</comment>
<reference evidence="18" key="3">
    <citation type="submission" date="2018-10" db="EMBL/GenBank/DDBJ databases">
        <authorList>
            <person name="Whitman W."/>
            <person name="Huntemann M."/>
            <person name="Clum A."/>
            <person name="Pillay M."/>
            <person name="Palaniappan K."/>
            <person name="Varghese N."/>
            <person name="Mikhailova N."/>
            <person name="Stamatis D."/>
            <person name="Reddy T."/>
            <person name="Daum C."/>
            <person name="Shapiro N."/>
            <person name="Ivanova N."/>
            <person name="Kyrpides N."/>
            <person name="Woyke T."/>
        </authorList>
    </citation>
    <scope>NUCLEOTIDE SEQUENCE</scope>
    <source>
        <strain evidence="18">CGMCC 1.10124</strain>
    </source>
</reference>
<dbReference type="PANTHER" id="PTHR14911:SF21">
    <property type="entry name" value="N2-METHYLGUANOSINE TRNA METHYLTRANSFERASE"/>
    <property type="match status" value="1"/>
</dbReference>
<dbReference type="NCBIfam" id="TIGR01177">
    <property type="entry name" value="TIGR01177 family methyltransferase"/>
    <property type="match status" value="1"/>
</dbReference>
<evidence type="ECO:0000256" key="9">
    <source>
        <dbReference type="ARBA" id="ARBA00022884"/>
    </source>
</evidence>
<proteinExistence type="inferred from homology"/>
<dbReference type="Pfam" id="PF01170">
    <property type="entry name" value="UPF0020"/>
    <property type="match status" value="1"/>
</dbReference>
<keyword evidence="4" id="KW-0820">tRNA-binding</keyword>
<dbReference type="GO" id="GO:0160102">
    <property type="term" value="F:tRNA (guanine(10)-N2)-methyltransferase activity"/>
    <property type="evidence" value="ECO:0007669"/>
    <property type="project" value="InterPro"/>
</dbReference>
<dbReference type="Gene3D" id="3.40.50.150">
    <property type="entry name" value="Vaccinia Virus protein VP39"/>
    <property type="match status" value="1"/>
</dbReference>
<keyword evidence="9 15" id="KW-0694">RNA-binding</keyword>
<evidence type="ECO:0000256" key="13">
    <source>
        <dbReference type="ARBA" id="ARBA00066936"/>
    </source>
</evidence>
<dbReference type="OrthoDB" id="7080at2157"/>
<dbReference type="GO" id="GO:0000049">
    <property type="term" value="F:tRNA binding"/>
    <property type="evidence" value="ECO:0007669"/>
    <property type="project" value="UniProtKB-KW"/>
</dbReference>
<dbReference type="EMBL" id="CP034145">
    <property type="protein sequence ID" value="AZH27007.1"/>
    <property type="molecule type" value="Genomic_DNA"/>
</dbReference>
<evidence type="ECO:0000256" key="3">
    <source>
        <dbReference type="ARBA" id="ARBA00022490"/>
    </source>
</evidence>
<dbReference type="GO" id="GO:0160101">
    <property type="term" value="F:tRNA (guanine(10)-N2)-dimethyltransferase activity"/>
    <property type="evidence" value="ECO:0007669"/>
    <property type="project" value="UniProtKB-EC"/>
</dbReference>
<evidence type="ECO:0000259" key="16">
    <source>
        <dbReference type="PROSITE" id="PS51165"/>
    </source>
</evidence>
<evidence type="ECO:0000256" key="14">
    <source>
        <dbReference type="ARBA" id="ARBA00082665"/>
    </source>
</evidence>
<comment type="function">
    <text evidence="11">Catalyzes the adenosylmethionine-dependent methylation of the exocyclic amino group (N(2)) of guanosine at position 10 of various tRNAs. Acts via a two-step process that leads to the formation of either N(2)-monomethyl (m(2)G) or N(2)-dimethylguanosine (m(2)(2)G).</text>
</comment>
<dbReference type="Gene3D" id="3.30.2130.30">
    <property type="match status" value="1"/>
</dbReference>
<dbReference type="Proteomes" id="UP000282007">
    <property type="component" value="Chromosome"/>
</dbReference>
<dbReference type="InterPro" id="IPR000241">
    <property type="entry name" value="RlmKL-like_Mtase"/>
</dbReference>
<dbReference type="EC" id="2.1.1.213" evidence="13"/>
<comment type="catalytic activity">
    <reaction evidence="10">
        <text>guanosine(10) in tRNA + 2 S-adenosyl-L-methionine = N(2)-dimethylguanosine(10) in tRNA + 2 S-adenosyl-L-homocysteine + 2 H(+)</text>
        <dbReference type="Rhea" id="RHEA:43124"/>
        <dbReference type="Rhea" id="RHEA-COMP:10355"/>
        <dbReference type="Rhea" id="RHEA-COMP:10358"/>
        <dbReference type="ChEBI" id="CHEBI:15378"/>
        <dbReference type="ChEBI" id="CHEBI:57856"/>
        <dbReference type="ChEBI" id="CHEBI:59789"/>
        <dbReference type="ChEBI" id="CHEBI:74269"/>
        <dbReference type="ChEBI" id="CHEBI:74513"/>
        <dbReference type="EC" id="2.1.1.213"/>
    </reaction>
</comment>
<protein>
    <recommendedName>
        <fullName evidence="13">tRNA (guanine(10)-N(2))-dimethyltransferase</fullName>
        <ecNumber evidence="13">2.1.1.213</ecNumber>
    </recommendedName>
    <alternativeName>
        <fullName evidence="14">tRNA:G10 dimethyltransferase</fullName>
    </alternativeName>
</protein>
<gene>
    <name evidence="18" type="ORF">ATH50_2840</name>
    <name evidence="17" type="ORF">DU502_17210</name>
</gene>
<comment type="subunit">
    <text evidence="2">Monomer.</text>
</comment>
<evidence type="ECO:0000313" key="20">
    <source>
        <dbReference type="Proteomes" id="UP000282007"/>
    </source>
</evidence>
<accession>A0A3M0CW54</accession>
<evidence type="ECO:0000256" key="8">
    <source>
        <dbReference type="ARBA" id="ARBA00022694"/>
    </source>
</evidence>
<evidence type="ECO:0000256" key="5">
    <source>
        <dbReference type="ARBA" id="ARBA00022603"/>
    </source>
</evidence>
<evidence type="ECO:0000256" key="7">
    <source>
        <dbReference type="ARBA" id="ARBA00022691"/>
    </source>
</evidence>
<evidence type="ECO:0000256" key="6">
    <source>
        <dbReference type="ARBA" id="ARBA00022679"/>
    </source>
</evidence>
<dbReference type="PROSITE" id="PS01261">
    <property type="entry name" value="UPF0020"/>
    <property type="match status" value="1"/>
</dbReference>
<keyword evidence="5 18" id="KW-0489">Methyltransferase</keyword>
<keyword evidence="20" id="KW-1185">Reference proteome</keyword>
<keyword evidence="8" id="KW-0819">tRNA processing</keyword>
<evidence type="ECO:0000313" key="17">
    <source>
        <dbReference type="EMBL" id="AZH27007.1"/>
    </source>
</evidence>
<organism evidence="18 19">
    <name type="scientific">Haloplanus aerogenes</name>
    <dbReference type="NCBI Taxonomy" id="660522"/>
    <lineage>
        <taxon>Archaea</taxon>
        <taxon>Methanobacteriati</taxon>
        <taxon>Methanobacteriota</taxon>
        <taxon>Stenosarchaea group</taxon>
        <taxon>Halobacteria</taxon>
        <taxon>Halobacteriales</taxon>
        <taxon>Haloferacaceae</taxon>
        <taxon>Haloplanus</taxon>
    </lineage>
</organism>
<keyword evidence="6 18" id="KW-0808">Transferase</keyword>
<keyword evidence="3" id="KW-0963">Cytoplasm</keyword>
<dbReference type="KEGG" id="haer:DU502_17210"/>
<reference evidence="18 19" key="1">
    <citation type="journal article" date="2015" name="Stand. Genomic Sci.">
        <title>Genomic Encyclopedia of Bacterial and Archaeal Type Strains, Phase III: the genomes of soil and plant-associated and newly described type strains.</title>
        <authorList>
            <person name="Whitman W.B."/>
            <person name="Woyke T."/>
            <person name="Klenk H.P."/>
            <person name="Zhou Y."/>
            <person name="Lilburn T.G."/>
            <person name="Beck B.J."/>
            <person name="De Vos P."/>
            <person name="Vandamme P."/>
            <person name="Eisen J.A."/>
            <person name="Garrity G."/>
            <person name="Hugenholtz P."/>
            <person name="Kyrpides N.C."/>
        </authorList>
    </citation>
    <scope>NUCLEOTIDE SEQUENCE [LARGE SCALE GENOMIC DNA]</scope>
    <source>
        <strain evidence="18 19">CGMCC 1.10124</strain>
    </source>
</reference>
<dbReference type="AlphaFoldDB" id="A0A3M0CW54"/>
<evidence type="ECO:0000256" key="2">
    <source>
        <dbReference type="ARBA" id="ARBA00011245"/>
    </source>
</evidence>
<name>A0A3M0CW54_9EURY</name>
<feature type="domain" description="THUMP" evidence="16">
    <location>
        <begin position="46"/>
        <end position="147"/>
    </location>
</feature>
<dbReference type="Proteomes" id="UP000277326">
    <property type="component" value="Unassembled WGS sequence"/>
</dbReference>
<evidence type="ECO:0000256" key="4">
    <source>
        <dbReference type="ARBA" id="ARBA00022555"/>
    </source>
</evidence>
<evidence type="ECO:0000256" key="1">
    <source>
        <dbReference type="ARBA" id="ARBA00004496"/>
    </source>
</evidence>
<dbReference type="CDD" id="cd11715">
    <property type="entry name" value="THUMP_AdoMetMT"/>
    <property type="match status" value="1"/>
</dbReference>
<evidence type="ECO:0000256" key="15">
    <source>
        <dbReference type="PROSITE-ProRule" id="PRU00529"/>
    </source>
</evidence>
<evidence type="ECO:0000256" key="10">
    <source>
        <dbReference type="ARBA" id="ARBA00051883"/>
    </source>
</evidence>
<evidence type="ECO:0000256" key="11">
    <source>
        <dbReference type="ARBA" id="ARBA00054380"/>
    </source>
</evidence>
<sequence length="331" mass="35307">MPPAVGRESVYGLELAGEDDAFAAREAACAASAVDVVAPGLATARGVDADRLRTLAYTHRASRLLGRCAASVDAARSLVEAATMDRSGTVAVRARDVRGTAAVDTRRLERELGAALVDRGFTVDLDDPDHELRVCCADDTCLVGWLVAESVRDYGDRRPTDRPFFQPGSMDPLDARALVNLAGAEPGATILDPMCGTGGTLIEAGLVGARVVGVDAQRKMVRGARENCRAYLDGEYHLLRGDATSLPLRDDAVDGVVFDAPYGRQSKIARHSLTDLVGGALTEAARVAPQAVVVGDRPWAETAADAGWTVEETFERPVHRSLTRYVLLLRR</sequence>
<dbReference type="FunFam" id="3.40.50.150:FF:000251">
    <property type="entry name" value="Putative RNA methylase"/>
    <property type="match status" value="1"/>
</dbReference>
<dbReference type="SUPFAM" id="SSF143437">
    <property type="entry name" value="THUMP domain-like"/>
    <property type="match status" value="1"/>
</dbReference>